<organism evidence="4">
    <name type="scientific">bioreactor metagenome</name>
    <dbReference type="NCBI Taxonomy" id="1076179"/>
    <lineage>
        <taxon>unclassified sequences</taxon>
        <taxon>metagenomes</taxon>
        <taxon>ecological metagenomes</taxon>
    </lineage>
</organism>
<protein>
    <recommendedName>
        <fullName evidence="3">Recombinase domain-containing protein</fullName>
    </recommendedName>
</protein>
<keyword evidence="2" id="KW-0233">DNA recombination</keyword>
<dbReference type="InterPro" id="IPR038109">
    <property type="entry name" value="DNA_bind_recomb_sf"/>
</dbReference>
<dbReference type="AlphaFoldDB" id="A0A645DSN0"/>
<dbReference type="Pfam" id="PF07508">
    <property type="entry name" value="Recombinase"/>
    <property type="match status" value="1"/>
</dbReference>
<dbReference type="GO" id="GO:0003677">
    <property type="term" value="F:DNA binding"/>
    <property type="evidence" value="ECO:0007669"/>
    <property type="project" value="UniProtKB-KW"/>
</dbReference>
<accession>A0A645DSN0</accession>
<dbReference type="InterPro" id="IPR025827">
    <property type="entry name" value="Zn_ribbon_recom_dom"/>
</dbReference>
<dbReference type="PANTHER" id="PTHR30461">
    <property type="entry name" value="DNA-INVERTASE FROM LAMBDOID PROPHAGE"/>
    <property type="match status" value="1"/>
</dbReference>
<sequence>MINSQLSAVEKFNFSISLGLAKYFSDAISDNVKRAQEQMLRSGTYPTRPPYGYKREPIDKDKTEIVVDEYASRIVQKVYEWYATQSYSMELVRQKLKAEYGLDWSKGFLDKVLKDHFYYGIMTWNKKTYPHKYQPIITKELFDTVQKIKAGFNKKHFKYAGKPYIYRGLLRCGHCGLSVTPEKHKGHVYYHCTQYNGKHGAEWLREDDLTVQIGNVFKRLQVPEHILQQIVEALKTTHECKVEFRDKQHSQLTQEHEVYAKRLEKLYLDRLDGRITDNDYDKFYQSFREQIASIDTRLGMLQEAEDNYYITATYLLELANRAYDLFISSEVEERRQLVKLVLSNLRVEGKIVRYDAIKPFDTILDYADSQLWLPR</sequence>
<dbReference type="Gene3D" id="3.90.1750.20">
    <property type="entry name" value="Putative Large Serine Recombinase, Chain B, Domain 2"/>
    <property type="match status" value="1"/>
</dbReference>
<dbReference type="PANTHER" id="PTHR30461:SF2">
    <property type="entry name" value="SERINE RECOMBINASE PINE-RELATED"/>
    <property type="match status" value="1"/>
</dbReference>
<dbReference type="InterPro" id="IPR050639">
    <property type="entry name" value="SSR_resolvase"/>
</dbReference>
<dbReference type="Pfam" id="PF13408">
    <property type="entry name" value="Zn_ribbon_recom"/>
    <property type="match status" value="1"/>
</dbReference>
<feature type="domain" description="Recombinase" evidence="3">
    <location>
        <begin position="50"/>
        <end position="155"/>
    </location>
</feature>
<dbReference type="InterPro" id="IPR011109">
    <property type="entry name" value="DNA_bind_recombinase_dom"/>
</dbReference>
<name>A0A645DSN0_9ZZZZ</name>
<dbReference type="EMBL" id="VSSQ01039297">
    <property type="protein sequence ID" value="MPM92347.1"/>
    <property type="molecule type" value="Genomic_DNA"/>
</dbReference>
<dbReference type="PROSITE" id="PS51737">
    <property type="entry name" value="RECOMBINASE_DNA_BIND"/>
    <property type="match status" value="1"/>
</dbReference>
<keyword evidence="1" id="KW-0238">DNA-binding</keyword>
<evidence type="ECO:0000259" key="3">
    <source>
        <dbReference type="PROSITE" id="PS51737"/>
    </source>
</evidence>
<dbReference type="GO" id="GO:0000150">
    <property type="term" value="F:DNA strand exchange activity"/>
    <property type="evidence" value="ECO:0007669"/>
    <property type="project" value="InterPro"/>
</dbReference>
<gene>
    <name evidence="4" type="ORF">SDC9_139482</name>
</gene>
<evidence type="ECO:0000256" key="2">
    <source>
        <dbReference type="ARBA" id="ARBA00023172"/>
    </source>
</evidence>
<evidence type="ECO:0000313" key="4">
    <source>
        <dbReference type="EMBL" id="MPM92347.1"/>
    </source>
</evidence>
<comment type="caution">
    <text evidence="4">The sequence shown here is derived from an EMBL/GenBank/DDBJ whole genome shotgun (WGS) entry which is preliminary data.</text>
</comment>
<reference evidence="4" key="1">
    <citation type="submission" date="2019-08" db="EMBL/GenBank/DDBJ databases">
        <authorList>
            <person name="Kucharzyk K."/>
            <person name="Murdoch R.W."/>
            <person name="Higgins S."/>
            <person name="Loffler F."/>
        </authorList>
    </citation>
    <scope>NUCLEOTIDE SEQUENCE</scope>
</reference>
<proteinExistence type="predicted"/>
<evidence type="ECO:0000256" key="1">
    <source>
        <dbReference type="ARBA" id="ARBA00023125"/>
    </source>
</evidence>